<evidence type="ECO:0000256" key="2">
    <source>
        <dbReference type="ARBA" id="ARBA00022917"/>
    </source>
</evidence>
<dbReference type="Proteomes" id="UP000179540">
    <property type="component" value="Unassembled WGS sequence"/>
</dbReference>
<organism evidence="6 8">
    <name type="scientific">Rothia kristinae</name>
    <dbReference type="NCBI Taxonomy" id="37923"/>
    <lineage>
        <taxon>Bacteria</taxon>
        <taxon>Bacillati</taxon>
        <taxon>Actinomycetota</taxon>
        <taxon>Actinomycetes</taxon>
        <taxon>Micrococcales</taxon>
        <taxon>Micrococcaceae</taxon>
        <taxon>Rothia</taxon>
    </lineage>
</organism>
<dbReference type="OrthoDB" id="9809296at2"/>
<dbReference type="GO" id="GO:0016829">
    <property type="term" value="F:lyase activity"/>
    <property type="evidence" value="ECO:0007669"/>
    <property type="project" value="UniProtKB-KW"/>
</dbReference>
<evidence type="ECO:0000313" key="9">
    <source>
        <dbReference type="Proteomes" id="UP000595221"/>
    </source>
</evidence>
<evidence type="ECO:0000313" key="7">
    <source>
        <dbReference type="EMBL" id="QQC59739.1"/>
    </source>
</evidence>
<sequence>MAKKKQQHGSTAAVRALTEAGVAFTELPYEHEEGAGFGAEAAAKLGRDPDQVYKTLMITHDGQFALGVVPVAGKLDMKAAAAAMGWKSASMADPAVAQKRSGYVVGGISPLGQKTPVTVLLDSGAQAFETVLVSGGKRGFDVELAPADLLSVTGGRYAPIAQG</sequence>
<keyword evidence="3 4" id="KW-0456">Lyase</keyword>
<dbReference type="PANTHER" id="PTHR30411:SF0">
    <property type="entry name" value="CYS-TRNA(PRO)_CYS-TRNA(CYS) DEACYLASE YBAK"/>
    <property type="match status" value="1"/>
</dbReference>
<dbReference type="SUPFAM" id="SSF55826">
    <property type="entry name" value="YbaK/ProRS associated domain"/>
    <property type="match status" value="1"/>
</dbReference>
<protein>
    <recommendedName>
        <fullName evidence="4">Cys-tRNA(Pro)/Cys-tRNA(Cys) deacylase</fullName>
        <ecNumber evidence="4">4.2.-.-</ecNumber>
    </recommendedName>
</protein>
<evidence type="ECO:0000313" key="8">
    <source>
        <dbReference type="Proteomes" id="UP000179540"/>
    </source>
</evidence>
<dbReference type="Pfam" id="PF04073">
    <property type="entry name" value="tRNA_edit"/>
    <property type="match status" value="1"/>
</dbReference>
<dbReference type="GO" id="GO:0002161">
    <property type="term" value="F:aminoacyl-tRNA deacylase activity"/>
    <property type="evidence" value="ECO:0007669"/>
    <property type="project" value="InterPro"/>
</dbReference>
<dbReference type="NCBIfam" id="TIGR00011">
    <property type="entry name" value="YbaK_EbsC"/>
    <property type="match status" value="1"/>
</dbReference>
<dbReference type="InterPro" id="IPR036754">
    <property type="entry name" value="YbaK/aa-tRNA-synt-asso_dom_sf"/>
</dbReference>
<dbReference type="EMBL" id="MODZ01000001">
    <property type="protein sequence ID" value="OIJ36981.1"/>
    <property type="molecule type" value="Genomic_DNA"/>
</dbReference>
<dbReference type="CDD" id="cd00002">
    <property type="entry name" value="YbaK_deacylase"/>
    <property type="match status" value="1"/>
</dbReference>
<feature type="domain" description="YbaK/aminoacyl-tRNA synthetase-associated" evidence="5">
    <location>
        <begin position="39"/>
        <end position="150"/>
    </location>
</feature>
<dbReference type="PANTHER" id="PTHR30411">
    <property type="entry name" value="CYTOPLASMIC PROTEIN"/>
    <property type="match status" value="1"/>
</dbReference>
<dbReference type="Gene3D" id="3.90.960.10">
    <property type="entry name" value="YbaK/aminoacyl-tRNA synthetase-associated domain"/>
    <property type="match status" value="1"/>
</dbReference>
<gene>
    <name evidence="7" type="primary">ybaK</name>
    <name evidence="6" type="ORF">BK826_00720</name>
    <name evidence="7" type="ORF">I6H58_01765</name>
</gene>
<dbReference type="GO" id="GO:0006412">
    <property type="term" value="P:translation"/>
    <property type="evidence" value="ECO:0007669"/>
    <property type="project" value="UniProtKB-KW"/>
</dbReference>
<comment type="similarity">
    <text evidence="1 4">Belongs to the prolyl-tRNA editing family. YbaK/EbsC subfamily.</text>
</comment>
<reference evidence="6 8" key="1">
    <citation type="submission" date="2016-10" db="EMBL/GenBank/DDBJ databases">
        <title>Draft genome sequence of strain LCT isolated from the Shenzhou X spacecraft of China.</title>
        <authorList>
            <person name="Huang B."/>
        </authorList>
    </citation>
    <scope>NUCLEOTIDE SEQUENCE [LARGE SCALE GENOMIC DNA]</scope>
    <source>
        <strain evidence="6 8">LCT-H5</strain>
    </source>
</reference>
<accession>A0A1S2N2L8</accession>
<name>A0A1S2N2L8_9MICC</name>
<evidence type="ECO:0000259" key="5">
    <source>
        <dbReference type="Pfam" id="PF04073"/>
    </source>
</evidence>
<dbReference type="EMBL" id="CP066078">
    <property type="protein sequence ID" value="QQC59739.1"/>
    <property type="molecule type" value="Genomic_DNA"/>
</dbReference>
<dbReference type="InterPro" id="IPR007214">
    <property type="entry name" value="YbaK/aa-tRNA-synth-assoc-dom"/>
</dbReference>
<keyword evidence="2 4" id="KW-0648">Protein biosynthesis</keyword>
<dbReference type="EC" id="4.2.-.-" evidence="4"/>
<proteinExistence type="inferred from homology"/>
<dbReference type="Proteomes" id="UP000595221">
    <property type="component" value="Chromosome"/>
</dbReference>
<evidence type="ECO:0000256" key="1">
    <source>
        <dbReference type="ARBA" id="ARBA00009798"/>
    </source>
</evidence>
<dbReference type="InterPro" id="IPR004369">
    <property type="entry name" value="Prolyl-tRNA_editing_YbaK/EbsC"/>
</dbReference>
<evidence type="ECO:0000256" key="3">
    <source>
        <dbReference type="ARBA" id="ARBA00023239"/>
    </source>
</evidence>
<reference evidence="7 9" key="2">
    <citation type="submission" date="2020-12" db="EMBL/GenBank/DDBJ databases">
        <title>FDA dAtabase for Regulatory Grade micrObial Sequences (FDA-ARGOS): Supporting development and validation of Infectious Disease Dx tests.</title>
        <authorList>
            <person name="Sproer C."/>
            <person name="Gronow S."/>
            <person name="Severitt S."/>
            <person name="Schroder I."/>
            <person name="Tallon L."/>
            <person name="Sadzewicz L."/>
            <person name="Zhao X."/>
            <person name="Boylan J."/>
            <person name="Ott S."/>
            <person name="Bowen H."/>
            <person name="Vavikolanu K."/>
            <person name="Mehta A."/>
            <person name="Aluvathingal J."/>
            <person name="Nadendla S."/>
            <person name="Lowell S."/>
            <person name="Myers T."/>
            <person name="Yan Y."/>
            <person name="Sichtig H."/>
        </authorList>
    </citation>
    <scope>NUCLEOTIDE SEQUENCE [LARGE SCALE GENOMIC DNA]</scope>
    <source>
        <strain evidence="7 9">FDAARGOS_1001</strain>
    </source>
</reference>
<evidence type="ECO:0000256" key="4">
    <source>
        <dbReference type="PIRNR" id="PIRNR006181"/>
    </source>
</evidence>
<dbReference type="AlphaFoldDB" id="A0A1S2N2L8"/>
<dbReference type="PIRSF" id="PIRSF006181">
    <property type="entry name" value="EbsC_YbaK"/>
    <property type="match status" value="1"/>
</dbReference>
<evidence type="ECO:0000313" key="6">
    <source>
        <dbReference type="EMBL" id="OIJ36981.1"/>
    </source>
</evidence>
<dbReference type="RefSeq" id="WP_075513903.1">
    <property type="nucleotide sequence ID" value="NZ_CP066078.1"/>
</dbReference>